<dbReference type="EMBL" id="JAQGDS010000009">
    <property type="protein sequence ID" value="KAJ6258286.1"/>
    <property type="molecule type" value="Genomic_DNA"/>
</dbReference>
<organism evidence="3 4">
    <name type="scientific">Drechslerella dactyloides</name>
    <name type="common">Nematode-trapping fungus</name>
    <name type="synonym">Arthrobotrys dactyloides</name>
    <dbReference type="NCBI Taxonomy" id="74499"/>
    <lineage>
        <taxon>Eukaryota</taxon>
        <taxon>Fungi</taxon>
        <taxon>Dikarya</taxon>
        <taxon>Ascomycota</taxon>
        <taxon>Pezizomycotina</taxon>
        <taxon>Orbiliomycetes</taxon>
        <taxon>Orbiliales</taxon>
        <taxon>Orbiliaceae</taxon>
        <taxon>Drechslerella</taxon>
    </lineage>
</organism>
<name>A0AAD6IX16_DREDA</name>
<sequence length="356" mass="40217">MRLLTLILLTTTSHLSLAVNPPSCDPEPNPYYPPFIFESQAYLDPRDVPPRSSFLTENLATFLSLLSEKEYFFVISHQLGLRKTTQLYNDQLAWEAGRAVIPGPFIAQLEFYEFVTKHQLQCARTPEELLNLLVRIDEVRPLDRNQVPVLGDLYYEEDAFGGERDPDESVEVIVSYLTDFQRDDSGGNYEASEEFSPILPNPAVVVQDAGQSSEDSLDTEQDIVNAIGDSDQNIVQDLADSRLNVSPRGPRPSERFSGSPSEQPQYYGAMQYTNWLRASEIRAHVGVIIAQAEQLLASVGDEIGPPFIELATQDIISWARFDRSVAILLGQIERMGQDQRFREFVWTEEEMAEYIG</sequence>
<evidence type="ECO:0000256" key="1">
    <source>
        <dbReference type="SAM" id="MobiDB-lite"/>
    </source>
</evidence>
<accession>A0AAD6IX16</accession>
<dbReference type="Proteomes" id="UP001221413">
    <property type="component" value="Unassembled WGS sequence"/>
</dbReference>
<proteinExistence type="predicted"/>
<evidence type="ECO:0000256" key="2">
    <source>
        <dbReference type="SAM" id="SignalP"/>
    </source>
</evidence>
<dbReference type="AlphaFoldDB" id="A0AAD6IX16"/>
<feature type="signal peptide" evidence="2">
    <location>
        <begin position="1"/>
        <end position="18"/>
    </location>
</feature>
<keyword evidence="4" id="KW-1185">Reference proteome</keyword>
<feature type="chain" id="PRO_5042066976" evidence="2">
    <location>
        <begin position="19"/>
        <end position="356"/>
    </location>
</feature>
<evidence type="ECO:0000313" key="3">
    <source>
        <dbReference type="EMBL" id="KAJ6258286.1"/>
    </source>
</evidence>
<keyword evidence="2" id="KW-0732">Signal</keyword>
<evidence type="ECO:0000313" key="4">
    <source>
        <dbReference type="Proteomes" id="UP001221413"/>
    </source>
</evidence>
<comment type="caution">
    <text evidence="3">The sequence shown here is derived from an EMBL/GenBank/DDBJ whole genome shotgun (WGS) entry which is preliminary data.</text>
</comment>
<feature type="region of interest" description="Disordered" evidence="1">
    <location>
        <begin position="242"/>
        <end position="263"/>
    </location>
</feature>
<protein>
    <submittedName>
        <fullName evidence="3">Uncharacterized protein</fullName>
    </submittedName>
</protein>
<gene>
    <name evidence="3" type="ORF">Dda_7207</name>
</gene>
<reference evidence="3" key="1">
    <citation type="submission" date="2023-01" db="EMBL/GenBank/DDBJ databases">
        <title>The chitinases involved in constricting ring structure development in the nematode-trapping fungus Drechslerella dactyloides.</title>
        <authorList>
            <person name="Wang R."/>
            <person name="Zhang L."/>
            <person name="Tang P."/>
            <person name="Li S."/>
            <person name="Liang L."/>
        </authorList>
    </citation>
    <scope>NUCLEOTIDE SEQUENCE</scope>
    <source>
        <strain evidence="3">YMF1.00031</strain>
    </source>
</reference>